<comment type="caution">
    <text evidence="2">The sequence shown here is derived from an EMBL/GenBank/DDBJ whole genome shotgun (WGS) entry which is preliminary data.</text>
</comment>
<feature type="transmembrane region" description="Helical" evidence="1">
    <location>
        <begin position="12"/>
        <end position="32"/>
    </location>
</feature>
<dbReference type="InterPro" id="IPR045584">
    <property type="entry name" value="Pilin-like"/>
</dbReference>
<evidence type="ECO:0000313" key="3">
    <source>
        <dbReference type="Proteomes" id="UP000178870"/>
    </source>
</evidence>
<sequence>MSFKLKKGFTLIELLIVIAILGTLAVVVLIALNPVQQLARTRDAGRRSTVSQLGHAVEARATGNNGVYVTAAAAWVTGLVNAGEIASVPQNPTYSAPGVGSHPQGADCSVNAEGDFCYSTSAAPASRAIVFARLESAAENEKCGASQAAWAVYSTANSGAGIFCNDGSAPAVPGVGGYTGSTWIQ</sequence>
<dbReference type="Proteomes" id="UP000178870">
    <property type="component" value="Unassembled WGS sequence"/>
</dbReference>
<dbReference type="PROSITE" id="PS00409">
    <property type="entry name" value="PROKAR_NTER_METHYL"/>
    <property type="match status" value="1"/>
</dbReference>
<accession>A0A1F7Z0H2</accession>
<name>A0A1F7Z0H2_9BACT</name>
<dbReference type="SUPFAM" id="SSF54523">
    <property type="entry name" value="Pili subunits"/>
    <property type="match status" value="1"/>
</dbReference>
<dbReference type="InterPro" id="IPR012902">
    <property type="entry name" value="N_methyl_site"/>
</dbReference>
<dbReference type="AlphaFoldDB" id="A0A1F7Z0H2"/>
<proteinExistence type="predicted"/>
<keyword evidence="1" id="KW-0472">Membrane</keyword>
<reference evidence="2 3" key="1">
    <citation type="journal article" date="2016" name="Nat. Commun.">
        <title>Thousands of microbial genomes shed light on interconnected biogeochemical processes in an aquifer system.</title>
        <authorList>
            <person name="Anantharaman K."/>
            <person name="Brown C.T."/>
            <person name="Hug L.A."/>
            <person name="Sharon I."/>
            <person name="Castelle C.J."/>
            <person name="Probst A.J."/>
            <person name="Thomas B.C."/>
            <person name="Singh A."/>
            <person name="Wilkins M.J."/>
            <person name="Karaoz U."/>
            <person name="Brodie E.L."/>
            <person name="Williams K.H."/>
            <person name="Hubbard S.S."/>
            <person name="Banfield J.F."/>
        </authorList>
    </citation>
    <scope>NUCLEOTIDE SEQUENCE [LARGE SCALE GENOMIC DNA]</scope>
</reference>
<organism evidence="2 3">
    <name type="scientific">Candidatus Woesebacteria bacterium RIFCSPHIGHO2_01_FULL_44_21</name>
    <dbReference type="NCBI Taxonomy" id="1802503"/>
    <lineage>
        <taxon>Bacteria</taxon>
        <taxon>Candidatus Woeseibacteriota</taxon>
    </lineage>
</organism>
<gene>
    <name evidence="2" type="ORF">A2803_03005</name>
</gene>
<dbReference type="EMBL" id="MGGP01000009">
    <property type="protein sequence ID" value="OGM33061.1"/>
    <property type="molecule type" value="Genomic_DNA"/>
</dbReference>
<dbReference type="Gene3D" id="3.30.700.10">
    <property type="entry name" value="Glycoprotein, Type 4 Pilin"/>
    <property type="match status" value="1"/>
</dbReference>
<keyword evidence="1" id="KW-0812">Transmembrane</keyword>
<protein>
    <recommendedName>
        <fullName evidence="4">Type II secretion system protein GspG C-terminal domain-containing protein</fullName>
    </recommendedName>
</protein>
<keyword evidence="1" id="KW-1133">Transmembrane helix</keyword>
<evidence type="ECO:0000313" key="2">
    <source>
        <dbReference type="EMBL" id="OGM33061.1"/>
    </source>
</evidence>
<evidence type="ECO:0000256" key="1">
    <source>
        <dbReference type="SAM" id="Phobius"/>
    </source>
</evidence>
<dbReference type="Pfam" id="PF07963">
    <property type="entry name" value="N_methyl"/>
    <property type="match status" value="1"/>
</dbReference>
<evidence type="ECO:0008006" key="4">
    <source>
        <dbReference type="Google" id="ProtNLM"/>
    </source>
</evidence>
<dbReference type="NCBIfam" id="TIGR02532">
    <property type="entry name" value="IV_pilin_GFxxxE"/>
    <property type="match status" value="1"/>
</dbReference>